<accession>A0A2Z4FNL1</accession>
<organism evidence="1 2">
    <name type="scientific">Bradymonas sediminis</name>
    <dbReference type="NCBI Taxonomy" id="1548548"/>
    <lineage>
        <taxon>Bacteria</taxon>
        <taxon>Deltaproteobacteria</taxon>
        <taxon>Bradymonadales</taxon>
        <taxon>Bradymonadaceae</taxon>
        <taxon>Bradymonas</taxon>
    </lineage>
</organism>
<sequence>MLNRYSLSFRSPRHIHCSLAALIALGLAALSGCGDAASDAPFDTVFNPCEPLAIVAQAGTRPEQLESLDAAIAMWNQAAGLKLVRDGADIEAQIPVYFEDGAPFMHGFYSQDLGTVTVNQKLNARERTITAAHELGHAFGLHHIDAAARPSIMNHGNLSREISAEDVEMLHSLWPQCQPSEDTPNA</sequence>
<evidence type="ECO:0000313" key="1">
    <source>
        <dbReference type="EMBL" id="AWV90450.1"/>
    </source>
</evidence>
<dbReference type="Gene3D" id="3.40.390.10">
    <property type="entry name" value="Collagenase (Catalytic Domain)"/>
    <property type="match status" value="1"/>
</dbReference>
<keyword evidence="2" id="KW-1185">Reference proteome</keyword>
<dbReference type="Proteomes" id="UP000249799">
    <property type="component" value="Chromosome"/>
</dbReference>
<dbReference type="AlphaFoldDB" id="A0A2Z4FNL1"/>
<gene>
    <name evidence="1" type="ORF">DN745_14370</name>
</gene>
<dbReference type="InterPro" id="IPR024079">
    <property type="entry name" value="MetalloPept_cat_dom_sf"/>
</dbReference>
<dbReference type="KEGG" id="bsed:DN745_14370"/>
<dbReference type="PROSITE" id="PS51257">
    <property type="entry name" value="PROKAR_LIPOPROTEIN"/>
    <property type="match status" value="1"/>
</dbReference>
<dbReference type="RefSeq" id="WP_111335911.1">
    <property type="nucleotide sequence ID" value="NZ_CP030032.1"/>
</dbReference>
<reference evidence="1 2" key="1">
    <citation type="submission" date="2018-06" db="EMBL/GenBank/DDBJ databases">
        <title>Lujinxingia sediminis gen. nov. sp. nov., a new facultative anaerobic member of the class Deltaproteobacteria, and proposal of Lujinxingaceae fam. nov.</title>
        <authorList>
            <person name="Guo L.-Y."/>
            <person name="Li C.-M."/>
            <person name="Wang S."/>
            <person name="Du Z.-J."/>
        </authorList>
    </citation>
    <scope>NUCLEOTIDE SEQUENCE [LARGE SCALE GENOMIC DNA]</scope>
    <source>
        <strain evidence="1 2">FA350</strain>
    </source>
</reference>
<dbReference type="EMBL" id="CP030032">
    <property type="protein sequence ID" value="AWV90450.1"/>
    <property type="molecule type" value="Genomic_DNA"/>
</dbReference>
<evidence type="ECO:0000313" key="2">
    <source>
        <dbReference type="Proteomes" id="UP000249799"/>
    </source>
</evidence>
<dbReference type="OrthoDB" id="322519at2"/>
<protein>
    <submittedName>
        <fullName evidence="1">Uncharacterized protein</fullName>
    </submittedName>
</protein>
<dbReference type="GO" id="GO:0008237">
    <property type="term" value="F:metallopeptidase activity"/>
    <property type="evidence" value="ECO:0007669"/>
    <property type="project" value="InterPro"/>
</dbReference>
<proteinExistence type="predicted"/>
<name>A0A2Z4FNL1_9DELT</name>
<dbReference type="SUPFAM" id="SSF55486">
    <property type="entry name" value="Metalloproteases ('zincins'), catalytic domain"/>
    <property type="match status" value="1"/>
</dbReference>